<feature type="compositionally biased region" description="Polar residues" evidence="1">
    <location>
        <begin position="360"/>
        <end position="376"/>
    </location>
</feature>
<feature type="compositionally biased region" description="Basic and acidic residues" evidence="1">
    <location>
        <begin position="282"/>
        <end position="293"/>
    </location>
</feature>
<accession>A0A5N5QP24</accession>
<keyword evidence="4" id="KW-1185">Reference proteome</keyword>
<dbReference type="Pfam" id="PF18596">
    <property type="entry name" value="Sld7_C"/>
    <property type="match status" value="1"/>
</dbReference>
<reference evidence="3 4" key="1">
    <citation type="journal article" date="2019" name="Fungal Biol. Biotechnol.">
        <title>Draft genome sequence of fastidious pathogen Ceratobasidium theobromae, which causes vascular-streak dieback in Theobroma cacao.</title>
        <authorList>
            <person name="Ali S.S."/>
            <person name="Asman A."/>
            <person name="Shao J."/>
            <person name="Firmansyah A.P."/>
            <person name="Susilo A.W."/>
            <person name="Rosmana A."/>
            <person name="McMahon P."/>
            <person name="Junaid M."/>
            <person name="Guest D."/>
            <person name="Kheng T.Y."/>
            <person name="Meinhardt L.W."/>
            <person name="Bailey B.A."/>
        </authorList>
    </citation>
    <scope>NUCLEOTIDE SEQUENCE [LARGE SCALE GENOMIC DNA]</scope>
    <source>
        <strain evidence="3 4">CT2</strain>
    </source>
</reference>
<evidence type="ECO:0000313" key="3">
    <source>
        <dbReference type="EMBL" id="KAB5593444.1"/>
    </source>
</evidence>
<feature type="compositionally biased region" description="Polar residues" evidence="1">
    <location>
        <begin position="57"/>
        <end position="85"/>
    </location>
</feature>
<dbReference type="AlphaFoldDB" id="A0A5N5QP24"/>
<feature type="domain" description="Sld7 C-terminal" evidence="2">
    <location>
        <begin position="430"/>
        <end position="497"/>
    </location>
</feature>
<sequence>MAAAPYILSSPPETTNYKRPTLGRLVKMGTPTRRGSASEAIEDVEMETRASSDAEAQASTADDQGIRNNTLDSCPPSSVTGSTTLPDTQHRLLYRGALGVSGSAIVLEGVQFVARLPGITRPLLTAPLPVALESMRGIPALKLLGTMKLSPETARLDTEIDVYLHIHPQAYVTHAYFQRVLALSGEYIPERTLLRWPHPHPHIDPRVTSVAVKIGLGEDVIVVYGRIQAEEYTRIENGQGPAKMQLVAARLVDPTQSDSEEEEEDQVGAVFAVPIEQVPRPPRPDDPLPREPPTRPILKRTTSQAAFQRTVSMASGSGSGSGSASASAAGMKRTASGRRSLAFGRVRSQVVVRGVGEQVDTPQVKSKSKEPTSSIKGKSRAKPKSKAGEDKGDGGEDPFVSGAGEVDPGAVLPKMTARAKSAATGGDEEATNKAMIKRLAQSALETYGVDREDAGFKEVFGYVTRGVGFAFRNKMKSEKVARDELRKMVVRHVEMYVAGNGEVSAPA</sequence>
<feature type="region of interest" description="Disordered" evidence="1">
    <location>
        <begin position="357"/>
        <end position="408"/>
    </location>
</feature>
<dbReference type="Proteomes" id="UP000383932">
    <property type="component" value="Unassembled WGS sequence"/>
</dbReference>
<comment type="caution">
    <text evidence="3">The sequence shown here is derived from an EMBL/GenBank/DDBJ whole genome shotgun (WGS) entry which is preliminary data.</text>
</comment>
<gene>
    <name evidence="3" type="ORF">CTheo_3078</name>
</gene>
<name>A0A5N5QP24_9AGAM</name>
<feature type="compositionally biased region" description="Low complexity" evidence="1">
    <location>
        <begin position="312"/>
        <end position="331"/>
    </location>
</feature>
<feature type="region of interest" description="Disordered" evidence="1">
    <location>
        <begin position="1"/>
        <end position="85"/>
    </location>
</feature>
<dbReference type="EMBL" id="SSOP01000037">
    <property type="protein sequence ID" value="KAB5593444.1"/>
    <property type="molecule type" value="Genomic_DNA"/>
</dbReference>
<dbReference type="OrthoDB" id="5599874at2759"/>
<evidence type="ECO:0000256" key="1">
    <source>
        <dbReference type="SAM" id="MobiDB-lite"/>
    </source>
</evidence>
<feature type="region of interest" description="Disordered" evidence="1">
    <location>
        <begin position="253"/>
        <end position="332"/>
    </location>
</feature>
<organism evidence="3 4">
    <name type="scientific">Ceratobasidium theobromae</name>
    <dbReference type="NCBI Taxonomy" id="1582974"/>
    <lineage>
        <taxon>Eukaryota</taxon>
        <taxon>Fungi</taxon>
        <taxon>Dikarya</taxon>
        <taxon>Basidiomycota</taxon>
        <taxon>Agaricomycotina</taxon>
        <taxon>Agaricomycetes</taxon>
        <taxon>Cantharellales</taxon>
        <taxon>Ceratobasidiaceae</taxon>
        <taxon>Ceratobasidium</taxon>
    </lineage>
</organism>
<protein>
    <recommendedName>
        <fullName evidence="2">Sld7 C-terminal domain-containing protein</fullName>
    </recommendedName>
</protein>
<feature type="compositionally biased region" description="Polar residues" evidence="1">
    <location>
        <begin position="300"/>
        <end position="311"/>
    </location>
</feature>
<proteinExistence type="predicted"/>
<evidence type="ECO:0000313" key="4">
    <source>
        <dbReference type="Proteomes" id="UP000383932"/>
    </source>
</evidence>
<dbReference type="InterPro" id="IPR041260">
    <property type="entry name" value="Sld7_C"/>
</dbReference>
<evidence type="ECO:0000259" key="2">
    <source>
        <dbReference type="Pfam" id="PF18596"/>
    </source>
</evidence>